<feature type="domain" description="Major facilitator superfamily (MFS) profile" evidence="9">
    <location>
        <begin position="10"/>
        <end position="460"/>
    </location>
</feature>
<keyword evidence="11" id="KW-1185">Reference proteome</keyword>
<dbReference type="RefSeq" id="WP_090171772.1">
    <property type="nucleotide sequence ID" value="NZ_FMXR01000005.1"/>
</dbReference>
<evidence type="ECO:0000256" key="5">
    <source>
        <dbReference type="ARBA" id="ARBA00022692"/>
    </source>
</evidence>
<feature type="transmembrane region" description="Helical" evidence="8">
    <location>
        <begin position="80"/>
        <end position="103"/>
    </location>
</feature>
<feature type="transmembrane region" description="Helical" evidence="8">
    <location>
        <begin position="332"/>
        <end position="352"/>
    </location>
</feature>
<dbReference type="PANTHER" id="PTHR42718">
    <property type="entry name" value="MAJOR FACILITATOR SUPERFAMILY MULTIDRUG TRANSPORTER MFSC"/>
    <property type="match status" value="1"/>
</dbReference>
<feature type="transmembrane region" description="Helical" evidence="8">
    <location>
        <begin position="109"/>
        <end position="127"/>
    </location>
</feature>
<dbReference type="PRINTS" id="PR01036">
    <property type="entry name" value="TCRTETB"/>
</dbReference>
<dbReference type="GO" id="GO:0022857">
    <property type="term" value="F:transmembrane transporter activity"/>
    <property type="evidence" value="ECO:0007669"/>
    <property type="project" value="InterPro"/>
</dbReference>
<feature type="transmembrane region" description="Helical" evidence="8">
    <location>
        <begin position="139"/>
        <end position="160"/>
    </location>
</feature>
<evidence type="ECO:0000256" key="1">
    <source>
        <dbReference type="ARBA" id="ARBA00004651"/>
    </source>
</evidence>
<evidence type="ECO:0000256" key="8">
    <source>
        <dbReference type="SAM" id="Phobius"/>
    </source>
</evidence>
<proteinExistence type="inferred from homology"/>
<feature type="transmembrane region" description="Helical" evidence="8">
    <location>
        <begin position="404"/>
        <end position="424"/>
    </location>
</feature>
<comment type="similarity">
    <text evidence="2">Belongs to the major facilitator superfamily. EmrB family.</text>
</comment>
<keyword evidence="4" id="KW-1003">Cell membrane</keyword>
<feature type="transmembrane region" description="Helical" evidence="8">
    <location>
        <begin position="267"/>
        <end position="288"/>
    </location>
</feature>
<sequence length="461" mass="49483">MEFERKLDAKLVLAIVATGLMSFCGVLVETAMNVTFPTLMEEFSVTTSTVQWITTGYLLVLATIVPTSSFLNKKFKMKQLFLLAVILFIAGTLLSALAPSFIFLLLGRLIQGVGTGLALPLMYNIILQQTPYDKLGMMMGVGMMITGVAPAIGPTVGGLMVETYGWRTIFIVLLPFLIFALIVGVISIRQSTKISKPSFDLRGYLLLAGCFASLIIGCSMAGAFGWISAPTLLLLAASFLCALGFVKCTLHRKNALINLRVFRSRQFTCSLCAFSITFFMVLSISYLIPNFSQLAIGQSALIAGLIMLPGSILTMLLSPIGGKLYDRVGAKFPLTLGIVVVIISQIIFLLMIQNARPVTLMVTYLIFAFGQCLIIGNTMTHGIKGLAEALNADGNAVYNTAQQLFGAIGTSIISSIVAASQASYDMTLGTITGTMHAFILLIVLSASGFFSIITALKKKNA</sequence>
<dbReference type="GO" id="GO:0005886">
    <property type="term" value="C:plasma membrane"/>
    <property type="evidence" value="ECO:0007669"/>
    <property type="project" value="UniProtKB-SubCell"/>
</dbReference>
<dbReference type="InterPro" id="IPR020846">
    <property type="entry name" value="MFS_dom"/>
</dbReference>
<dbReference type="Gene3D" id="1.20.1720.10">
    <property type="entry name" value="Multidrug resistance protein D"/>
    <property type="match status" value="1"/>
</dbReference>
<evidence type="ECO:0000256" key="3">
    <source>
        <dbReference type="ARBA" id="ARBA00022448"/>
    </source>
</evidence>
<dbReference type="Pfam" id="PF07690">
    <property type="entry name" value="MFS_1"/>
    <property type="match status" value="1"/>
</dbReference>
<dbReference type="InterPro" id="IPR011701">
    <property type="entry name" value="MFS"/>
</dbReference>
<feature type="transmembrane region" description="Helical" evidence="8">
    <location>
        <begin position="358"/>
        <end position="376"/>
    </location>
</feature>
<evidence type="ECO:0000256" key="7">
    <source>
        <dbReference type="ARBA" id="ARBA00023136"/>
    </source>
</evidence>
<feature type="transmembrane region" description="Helical" evidence="8">
    <location>
        <begin position="166"/>
        <end position="187"/>
    </location>
</feature>
<feature type="transmembrane region" description="Helical" evidence="8">
    <location>
        <begin position="12"/>
        <end position="32"/>
    </location>
</feature>
<dbReference type="EMBL" id="FMXR01000005">
    <property type="protein sequence ID" value="SDB06500.1"/>
    <property type="molecule type" value="Genomic_DNA"/>
</dbReference>
<dbReference type="InterPro" id="IPR004638">
    <property type="entry name" value="EmrB-like"/>
</dbReference>
<feature type="transmembrane region" description="Helical" evidence="8">
    <location>
        <begin position="199"/>
        <end position="217"/>
    </location>
</feature>
<dbReference type="PANTHER" id="PTHR42718:SF9">
    <property type="entry name" value="MAJOR FACILITATOR SUPERFAMILY MULTIDRUG TRANSPORTER MFSC"/>
    <property type="match status" value="1"/>
</dbReference>
<evidence type="ECO:0000313" key="10">
    <source>
        <dbReference type="EMBL" id="SDB06500.1"/>
    </source>
</evidence>
<keyword evidence="7 8" id="KW-0472">Membrane</keyword>
<dbReference type="SUPFAM" id="SSF103473">
    <property type="entry name" value="MFS general substrate transporter"/>
    <property type="match status" value="1"/>
</dbReference>
<dbReference type="NCBIfam" id="TIGR00711">
    <property type="entry name" value="efflux_EmrB"/>
    <property type="match status" value="1"/>
</dbReference>
<dbReference type="AlphaFoldDB" id="A0A1G6ADW3"/>
<feature type="transmembrane region" description="Helical" evidence="8">
    <location>
        <begin position="52"/>
        <end position="71"/>
    </location>
</feature>
<evidence type="ECO:0000259" key="9">
    <source>
        <dbReference type="PROSITE" id="PS50850"/>
    </source>
</evidence>
<keyword evidence="6 8" id="KW-1133">Transmembrane helix</keyword>
<protein>
    <submittedName>
        <fullName evidence="10">Drug resistance transporter, EmrB/QacA subfamily</fullName>
    </submittedName>
</protein>
<evidence type="ECO:0000256" key="6">
    <source>
        <dbReference type="ARBA" id="ARBA00022989"/>
    </source>
</evidence>
<gene>
    <name evidence="10" type="ORF">SAMN02910417_00458</name>
</gene>
<evidence type="ECO:0000313" key="11">
    <source>
        <dbReference type="Proteomes" id="UP000199228"/>
    </source>
</evidence>
<keyword evidence="5 8" id="KW-0812">Transmembrane</keyword>
<reference evidence="10 11" key="1">
    <citation type="submission" date="2016-10" db="EMBL/GenBank/DDBJ databases">
        <authorList>
            <person name="de Groot N.N."/>
        </authorList>
    </citation>
    <scope>NUCLEOTIDE SEQUENCE [LARGE SCALE GENOMIC DNA]</scope>
    <source>
        <strain evidence="10 11">DSM 3217</strain>
    </source>
</reference>
<dbReference type="OrthoDB" id="102502at2"/>
<name>A0A1G6ADW3_EUBOX</name>
<organism evidence="10 11">
    <name type="scientific">Eubacterium oxidoreducens</name>
    <dbReference type="NCBI Taxonomy" id="1732"/>
    <lineage>
        <taxon>Bacteria</taxon>
        <taxon>Bacillati</taxon>
        <taxon>Bacillota</taxon>
        <taxon>Clostridia</taxon>
        <taxon>Eubacteriales</taxon>
        <taxon>Eubacteriaceae</taxon>
        <taxon>Eubacterium</taxon>
    </lineage>
</organism>
<accession>A0A1G6ADW3</accession>
<feature type="transmembrane region" description="Helical" evidence="8">
    <location>
        <begin position="223"/>
        <end position="246"/>
    </location>
</feature>
<dbReference type="Proteomes" id="UP000199228">
    <property type="component" value="Unassembled WGS sequence"/>
</dbReference>
<evidence type="ECO:0000256" key="2">
    <source>
        <dbReference type="ARBA" id="ARBA00008537"/>
    </source>
</evidence>
<feature type="transmembrane region" description="Helical" evidence="8">
    <location>
        <begin position="300"/>
        <end position="320"/>
    </location>
</feature>
<dbReference type="InterPro" id="IPR036259">
    <property type="entry name" value="MFS_trans_sf"/>
</dbReference>
<dbReference type="Gene3D" id="1.20.1250.20">
    <property type="entry name" value="MFS general substrate transporter like domains"/>
    <property type="match status" value="1"/>
</dbReference>
<dbReference type="PROSITE" id="PS50850">
    <property type="entry name" value="MFS"/>
    <property type="match status" value="1"/>
</dbReference>
<dbReference type="STRING" id="1732.SAMN02910417_00458"/>
<keyword evidence="3" id="KW-0813">Transport</keyword>
<evidence type="ECO:0000256" key="4">
    <source>
        <dbReference type="ARBA" id="ARBA00022475"/>
    </source>
</evidence>
<feature type="transmembrane region" description="Helical" evidence="8">
    <location>
        <begin position="436"/>
        <end position="456"/>
    </location>
</feature>
<comment type="subcellular location">
    <subcellularLocation>
        <location evidence="1">Cell membrane</location>
        <topology evidence="1">Multi-pass membrane protein</topology>
    </subcellularLocation>
</comment>